<reference evidence="2 3" key="1">
    <citation type="submission" date="2018-10" db="EMBL/GenBank/DDBJ databases">
        <title>Genomic Encyclopedia of Type Strains, Phase IV (KMG-IV): sequencing the most valuable type-strain genomes for metagenomic binning, comparative biology and taxonomic classification.</title>
        <authorList>
            <person name="Goeker M."/>
        </authorList>
    </citation>
    <scope>NUCLEOTIDE SEQUENCE [LARGE SCALE GENOMIC DNA]</scope>
    <source>
        <strain evidence="2 3">DSM 25586</strain>
    </source>
</reference>
<dbReference type="OrthoDB" id="4942848at2"/>
<evidence type="ECO:0000313" key="3">
    <source>
        <dbReference type="Proteomes" id="UP000276055"/>
    </source>
</evidence>
<gene>
    <name evidence="2" type="ORF">C8D78_0481</name>
</gene>
<dbReference type="RefSeq" id="WP_120950254.1">
    <property type="nucleotide sequence ID" value="NZ_RBIR01000001.1"/>
</dbReference>
<dbReference type="EMBL" id="RBIR01000001">
    <property type="protein sequence ID" value="RKR30161.1"/>
    <property type="molecule type" value="Genomic_DNA"/>
</dbReference>
<evidence type="ECO:0000313" key="2">
    <source>
        <dbReference type="EMBL" id="RKR30161.1"/>
    </source>
</evidence>
<protein>
    <recommendedName>
        <fullName evidence="1">DUF7793 domain-containing protein</fullName>
    </recommendedName>
</protein>
<accession>A0A495FN54</accession>
<comment type="caution">
    <text evidence="2">The sequence shown here is derived from an EMBL/GenBank/DDBJ whole genome shotgun (WGS) entry which is preliminary data.</text>
</comment>
<evidence type="ECO:0000259" key="1">
    <source>
        <dbReference type="Pfam" id="PF25056"/>
    </source>
</evidence>
<dbReference type="InterPro" id="IPR056695">
    <property type="entry name" value="DUF7793"/>
</dbReference>
<dbReference type="AlphaFoldDB" id="A0A495FN54"/>
<dbReference type="Pfam" id="PF25056">
    <property type="entry name" value="DUF7793"/>
    <property type="match status" value="1"/>
</dbReference>
<organism evidence="2 3">
    <name type="scientific">Arthrobacter oryzae</name>
    <dbReference type="NCBI Taxonomy" id="409290"/>
    <lineage>
        <taxon>Bacteria</taxon>
        <taxon>Bacillati</taxon>
        <taxon>Actinomycetota</taxon>
        <taxon>Actinomycetes</taxon>
        <taxon>Micrococcales</taxon>
        <taxon>Micrococcaceae</taxon>
        <taxon>Arthrobacter</taxon>
    </lineage>
</organism>
<dbReference type="Gene3D" id="3.40.1680.10">
    <property type="entry name" value="yp_829618.1 domain like"/>
    <property type="match status" value="1"/>
</dbReference>
<dbReference type="Proteomes" id="UP000276055">
    <property type="component" value="Unassembled WGS sequence"/>
</dbReference>
<sequence>MTTLFEAEDVVHSPAGADLLSYRPKDGPASPGSGPANVTVENTGEGIVRITLRPGSRISLEDGIRVREQYLASTGGAGAAVLLQITGVESVSRDAFRFFSEASTITAFAILGSTSVDRVIAHGRRGLPLPQCPSEYFSDEQDALVWLRDLTTAATA</sequence>
<proteinExistence type="predicted"/>
<feature type="domain" description="DUF7793" evidence="1">
    <location>
        <begin position="45"/>
        <end position="149"/>
    </location>
</feature>
<dbReference type="Gene3D" id="3.40.970.30">
    <property type="entry name" value="yp_829618.1 like domains"/>
    <property type="match status" value="1"/>
</dbReference>
<name>A0A495FN54_9MICC</name>